<organism evidence="1 2">
    <name type="scientific">Hoeflea ulvae</name>
    <dbReference type="NCBI Taxonomy" id="2983764"/>
    <lineage>
        <taxon>Bacteria</taxon>
        <taxon>Pseudomonadati</taxon>
        <taxon>Pseudomonadota</taxon>
        <taxon>Alphaproteobacteria</taxon>
        <taxon>Hyphomicrobiales</taxon>
        <taxon>Rhizobiaceae</taxon>
        <taxon>Hoeflea</taxon>
    </lineage>
</organism>
<dbReference type="Proteomes" id="UP001081283">
    <property type="component" value="Unassembled WGS sequence"/>
</dbReference>
<reference evidence="1" key="1">
    <citation type="submission" date="2022-10" db="EMBL/GenBank/DDBJ databases">
        <title>Hoeflea sp. J2-29, isolated from marine algae.</title>
        <authorList>
            <person name="Kristyanto S."/>
            <person name="Kim J.M."/>
            <person name="Jeon C.O."/>
        </authorList>
    </citation>
    <scope>NUCLEOTIDE SEQUENCE</scope>
    <source>
        <strain evidence="1">J2-29</strain>
    </source>
</reference>
<accession>A0ABT3YFG5</accession>
<keyword evidence="2" id="KW-1185">Reference proteome</keyword>
<evidence type="ECO:0000313" key="2">
    <source>
        <dbReference type="Proteomes" id="UP001081283"/>
    </source>
</evidence>
<dbReference type="EMBL" id="JAOVZQ010000001">
    <property type="protein sequence ID" value="MCY0094596.1"/>
    <property type="molecule type" value="Genomic_DNA"/>
</dbReference>
<evidence type="ECO:0000313" key="1">
    <source>
        <dbReference type="EMBL" id="MCY0094596.1"/>
    </source>
</evidence>
<gene>
    <name evidence="1" type="ORF">OEG82_11235</name>
</gene>
<protein>
    <submittedName>
        <fullName evidence="1">Uncharacterized protein</fullName>
    </submittedName>
</protein>
<dbReference type="RefSeq" id="WP_267612536.1">
    <property type="nucleotide sequence ID" value="NZ_JAOVZQ010000001.1"/>
</dbReference>
<proteinExistence type="predicted"/>
<comment type="caution">
    <text evidence="1">The sequence shown here is derived from an EMBL/GenBank/DDBJ whole genome shotgun (WGS) entry which is preliminary data.</text>
</comment>
<sequence>MARKFRASVQYNDFRGTAAADRGDNNDLLSHFRDQGYVSEKDVLVAIEFWSGENHSGPVKEMSVTLTVADIQNHTTLDDFLADPKRPSLRSVHVDMTNDEFFGFFKRFNVVLTHSRYEDQIGANEYEADDIYPNDS</sequence>
<name>A0ABT3YFG5_9HYPH</name>